<organism evidence="2 3">
    <name type="scientific">Candidatus Nomurabacteria bacterium RIFCSPHIGHO2_01_FULL_40_24b</name>
    <dbReference type="NCBI Taxonomy" id="1801739"/>
    <lineage>
        <taxon>Bacteria</taxon>
        <taxon>Candidatus Nomuraibacteriota</taxon>
    </lineage>
</organism>
<comment type="caution">
    <text evidence="2">The sequence shown here is derived from an EMBL/GenBank/DDBJ whole genome shotgun (WGS) entry which is preliminary data.</text>
</comment>
<proteinExistence type="predicted"/>
<dbReference type="AlphaFoldDB" id="A0A1F6V7P2"/>
<name>A0A1F6V7P2_9BACT</name>
<keyword evidence="1" id="KW-0472">Membrane</keyword>
<evidence type="ECO:0000256" key="1">
    <source>
        <dbReference type="SAM" id="Phobius"/>
    </source>
</evidence>
<dbReference type="Proteomes" id="UP000177370">
    <property type="component" value="Unassembled WGS sequence"/>
</dbReference>
<gene>
    <name evidence="2" type="ORF">A2647_03500</name>
</gene>
<protein>
    <submittedName>
        <fullName evidence="2">Uncharacterized protein</fullName>
    </submittedName>
</protein>
<accession>A0A1F6V7P2</accession>
<reference evidence="2 3" key="1">
    <citation type="journal article" date="2016" name="Nat. Commun.">
        <title>Thousands of microbial genomes shed light on interconnected biogeochemical processes in an aquifer system.</title>
        <authorList>
            <person name="Anantharaman K."/>
            <person name="Brown C.T."/>
            <person name="Hug L.A."/>
            <person name="Sharon I."/>
            <person name="Castelle C.J."/>
            <person name="Probst A.J."/>
            <person name="Thomas B.C."/>
            <person name="Singh A."/>
            <person name="Wilkins M.J."/>
            <person name="Karaoz U."/>
            <person name="Brodie E.L."/>
            <person name="Williams K.H."/>
            <person name="Hubbard S.S."/>
            <person name="Banfield J.F."/>
        </authorList>
    </citation>
    <scope>NUCLEOTIDE SEQUENCE [LARGE SCALE GENOMIC DNA]</scope>
</reference>
<keyword evidence="1" id="KW-0812">Transmembrane</keyword>
<feature type="transmembrane region" description="Helical" evidence="1">
    <location>
        <begin position="6"/>
        <end position="23"/>
    </location>
</feature>
<dbReference type="EMBL" id="MFTP01000017">
    <property type="protein sequence ID" value="OGI65516.1"/>
    <property type="molecule type" value="Genomic_DNA"/>
</dbReference>
<evidence type="ECO:0000313" key="2">
    <source>
        <dbReference type="EMBL" id="OGI65516.1"/>
    </source>
</evidence>
<keyword evidence="1" id="KW-1133">Transmembrane helix</keyword>
<evidence type="ECO:0000313" key="3">
    <source>
        <dbReference type="Proteomes" id="UP000177370"/>
    </source>
</evidence>
<sequence length="213" mass="23945">MNKKTIVLTIILALIVVAGWFYWKQETMKNAPKCGGIAGLMCPEGYECEMGVYKHPDQMGYCKKTDSTTQPVKTTNETNDRKTYANTEYGFEFKYSPDEKIEMLDKSSTPQDNTGEKVISIYLEDSKDKLTCIDGEDVRCKNIANSDYNIVEQLPMTGGILVSIDLMNGKAVFLSLSCDSMGIGMTGKNDYCEISTQRQEVFENLLSTFKFTK</sequence>